<comment type="caution">
    <text evidence="2">The sequence shown here is derived from an EMBL/GenBank/DDBJ whole genome shotgun (WGS) entry which is preliminary data.</text>
</comment>
<dbReference type="Pfam" id="PF01031">
    <property type="entry name" value="Dynamin_M"/>
    <property type="match status" value="1"/>
</dbReference>
<dbReference type="SMR" id="A0A445GR40"/>
<name>A0A445GR40_GLYSO</name>
<dbReference type="InterPro" id="IPR000375">
    <property type="entry name" value="Dynamin_stalk"/>
</dbReference>
<gene>
    <name evidence="2" type="ORF">D0Y65_040361</name>
</gene>
<protein>
    <submittedName>
        <fullName evidence="2">Dynamin-related protein 4C</fullName>
    </submittedName>
</protein>
<dbReference type="EMBL" id="QZWG01000015">
    <property type="protein sequence ID" value="RZB63730.1"/>
    <property type="molecule type" value="Genomic_DNA"/>
</dbReference>
<dbReference type="Proteomes" id="UP000289340">
    <property type="component" value="Chromosome 15"/>
</dbReference>
<sequence length="146" mass="16029">MPNYTLIERHFYKSCGHKTGEKTLAVVTKADKAPEGLHEKLTANDVNIGLGYVCVRNRIGVESNEAKLFQTHLLLFKIDKSIVGIPVLAQKLIQLQAASISEILLKKINNKLGSQLSELDKLTKNLTSVADAMSAFMHIIGLAKSD</sequence>
<dbReference type="AlphaFoldDB" id="A0A445GR40"/>
<keyword evidence="3" id="KW-1185">Reference proteome</keyword>
<evidence type="ECO:0000259" key="1">
    <source>
        <dbReference type="Pfam" id="PF01031"/>
    </source>
</evidence>
<accession>A0A445GR40</accession>
<proteinExistence type="predicted"/>
<dbReference type="InterPro" id="IPR027417">
    <property type="entry name" value="P-loop_NTPase"/>
</dbReference>
<evidence type="ECO:0000313" key="3">
    <source>
        <dbReference type="Proteomes" id="UP000289340"/>
    </source>
</evidence>
<dbReference type="Gene3D" id="3.40.50.300">
    <property type="entry name" value="P-loop containing nucleotide triphosphate hydrolases"/>
    <property type="match status" value="1"/>
</dbReference>
<organism evidence="2 3">
    <name type="scientific">Glycine soja</name>
    <name type="common">Wild soybean</name>
    <dbReference type="NCBI Taxonomy" id="3848"/>
    <lineage>
        <taxon>Eukaryota</taxon>
        <taxon>Viridiplantae</taxon>
        <taxon>Streptophyta</taxon>
        <taxon>Embryophyta</taxon>
        <taxon>Tracheophyta</taxon>
        <taxon>Spermatophyta</taxon>
        <taxon>Magnoliopsida</taxon>
        <taxon>eudicotyledons</taxon>
        <taxon>Gunneridae</taxon>
        <taxon>Pentapetalae</taxon>
        <taxon>rosids</taxon>
        <taxon>fabids</taxon>
        <taxon>Fabales</taxon>
        <taxon>Fabaceae</taxon>
        <taxon>Papilionoideae</taxon>
        <taxon>50 kb inversion clade</taxon>
        <taxon>NPAAA clade</taxon>
        <taxon>indigoferoid/millettioid clade</taxon>
        <taxon>Phaseoleae</taxon>
        <taxon>Glycine</taxon>
        <taxon>Glycine subgen. Soja</taxon>
    </lineage>
</organism>
<feature type="domain" description="Dynamin stalk" evidence="1">
    <location>
        <begin position="38"/>
        <end position="144"/>
    </location>
</feature>
<evidence type="ECO:0000313" key="2">
    <source>
        <dbReference type="EMBL" id="RZB63730.1"/>
    </source>
</evidence>
<reference evidence="2 3" key="1">
    <citation type="submission" date="2018-09" db="EMBL/GenBank/DDBJ databases">
        <title>A high-quality reference genome of wild soybean provides a powerful tool to mine soybean genomes.</title>
        <authorList>
            <person name="Xie M."/>
            <person name="Chung C.Y.L."/>
            <person name="Li M.-W."/>
            <person name="Wong F.-L."/>
            <person name="Chan T.-F."/>
            <person name="Lam H.-M."/>
        </authorList>
    </citation>
    <scope>NUCLEOTIDE SEQUENCE [LARGE SCALE GENOMIC DNA]</scope>
    <source>
        <strain evidence="3">cv. W05</strain>
        <tissue evidence="2">Hypocotyl of etiolated seedlings</tissue>
    </source>
</reference>